<gene>
    <name evidence="1" type="ORF">Pla123a_00670</name>
</gene>
<sequence length="182" mass="19183">MDQHSPNDRFAGQPANISGIRCSVCSNQLNAAAPTENRRVVLRACASCEARYYTADLPGALSGAPHVGLASPASLPTHEHRRLRRLISVLVAAGELAHGLALPVTATPLDERYVPVGQTVAGVVSDLTEQWIRVTLPTDRHASYWLLDFGPSGHAGCQVAVRCETASPVGDGSWRVAGAPAS</sequence>
<dbReference type="AlphaFoldDB" id="A0A5C5ZDM6"/>
<dbReference type="EMBL" id="SJPO01000001">
    <property type="protein sequence ID" value="TWT85260.1"/>
    <property type="molecule type" value="Genomic_DNA"/>
</dbReference>
<dbReference type="Proteomes" id="UP000318478">
    <property type="component" value="Unassembled WGS sequence"/>
</dbReference>
<accession>A0A5C5ZDM6</accession>
<name>A0A5C5ZDM6_9BACT</name>
<evidence type="ECO:0000313" key="1">
    <source>
        <dbReference type="EMBL" id="TWT85260.1"/>
    </source>
</evidence>
<protein>
    <submittedName>
        <fullName evidence="1">Uncharacterized protein</fullName>
    </submittedName>
</protein>
<organism evidence="1 2">
    <name type="scientific">Posidoniimonas polymericola</name>
    <dbReference type="NCBI Taxonomy" id="2528002"/>
    <lineage>
        <taxon>Bacteria</taxon>
        <taxon>Pseudomonadati</taxon>
        <taxon>Planctomycetota</taxon>
        <taxon>Planctomycetia</taxon>
        <taxon>Pirellulales</taxon>
        <taxon>Lacipirellulaceae</taxon>
        <taxon>Posidoniimonas</taxon>
    </lineage>
</organism>
<dbReference type="RefSeq" id="WP_146583537.1">
    <property type="nucleotide sequence ID" value="NZ_SJPO01000001.1"/>
</dbReference>
<comment type="caution">
    <text evidence="1">The sequence shown here is derived from an EMBL/GenBank/DDBJ whole genome shotgun (WGS) entry which is preliminary data.</text>
</comment>
<evidence type="ECO:0000313" key="2">
    <source>
        <dbReference type="Proteomes" id="UP000318478"/>
    </source>
</evidence>
<keyword evidence="2" id="KW-1185">Reference proteome</keyword>
<proteinExistence type="predicted"/>
<reference evidence="1 2" key="1">
    <citation type="submission" date="2019-02" db="EMBL/GenBank/DDBJ databases">
        <title>Deep-cultivation of Planctomycetes and their phenomic and genomic characterization uncovers novel biology.</title>
        <authorList>
            <person name="Wiegand S."/>
            <person name="Jogler M."/>
            <person name="Boedeker C."/>
            <person name="Pinto D."/>
            <person name="Vollmers J."/>
            <person name="Rivas-Marin E."/>
            <person name="Kohn T."/>
            <person name="Peeters S.H."/>
            <person name="Heuer A."/>
            <person name="Rast P."/>
            <person name="Oberbeckmann S."/>
            <person name="Bunk B."/>
            <person name="Jeske O."/>
            <person name="Meyerdierks A."/>
            <person name="Storesund J.E."/>
            <person name="Kallscheuer N."/>
            <person name="Luecker S."/>
            <person name="Lage O.M."/>
            <person name="Pohl T."/>
            <person name="Merkel B.J."/>
            <person name="Hornburger P."/>
            <person name="Mueller R.-W."/>
            <person name="Bruemmer F."/>
            <person name="Labrenz M."/>
            <person name="Spormann A.M."/>
            <person name="Op Den Camp H."/>
            <person name="Overmann J."/>
            <person name="Amann R."/>
            <person name="Jetten M.S.M."/>
            <person name="Mascher T."/>
            <person name="Medema M.H."/>
            <person name="Devos D.P."/>
            <person name="Kaster A.-K."/>
            <person name="Ovreas L."/>
            <person name="Rohde M."/>
            <person name="Galperin M.Y."/>
            <person name="Jogler C."/>
        </authorList>
    </citation>
    <scope>NUCLEOTIDE SEQUENCE [LARGE SCALE GENOMIC DNA]</scope>
    <source>
        <strain evidence="1 2">Pla123a</strain>
    </source>
</reference>